<accession>A0A6V1N9Z5</accession>
<evidence type="ECO:0000256" key="4">
    <source>
        <dbReference type="ARBA" id="ARBA00023002"/>
    </source>
</evidence>
<feature type="active site" description="Proton acceptor" evidence="6">
    <location>
        <position position="178"/>
    </location>
</feature>
<evidence type="ECO:0000256" key="6">
    <source>
        <dbReference type="PIRSR" id="PIRSR611284-1"/>
    </source>
</evidence>
<dbReference type="PANTHER" id="PTHR42879">
    <property type="entry name" value="3-OXOACYL-(ACYL-CARRIER-PROTEIN) REDUCTASE"/>
    <property type="match status" value="1"/>
</dbReference>
<dbReference type="InterPro" id="IPR020904">
    <property type="entry name" value="Sc_DH/Rdtase_CS"/>
</dbReference>
<dbReference type="GO" id="GO:0051287">
    <property type="term" value="F:NAD binding"/>
    <property type="evidence" value="ECO:0007669"/>
    <property type="project" value="InterPro"/>
</dbReference>
<dbReference type="NCBIfam" id="NF009466">
    <property type="entry name" value="PRK12826.1-2"/>
    <property type="match status" value="1"/>
</dbReference>
<evidence type="ECO:0000256" key="8">
    <source>
        <dbReference type="RuleBase" id="RU000363"/>
    </source>
</evidence>
<keyword evidence="4" id="KW-0560">Oxidoreductase</keyword>
<dbReference type="CDD" id="cd05333">
    <property type="entry name" value="BKR_SDR_c"/>
    <property type="match status" value="1"/>
</dbReference>
<reference evidence="11" key="1">
    <citation type="submission" date="2021-01" db="EMBL/GenBank/DDBJ databases">
        <authorList>
            <person name="Corre E."/>
            <person name="Pelletier E."/>
            <person name="Niang G."/>
            <person name="Scheremetjew M."/>
            <person name="Finn R."/>
            <person name="Kale V."/>
            <person name="Holt S."/>
            <person name="Cochrane G."/>
            <person name="Meng A."/>
            <person name="Brown T."/>
            <person name="Cohen L."/>
        </authorList>
    </citation>
    <scope>NUCLEOTIDE SEQUENCE</scope>
    <source>
        <strain evidence="11">CCMP3107</strain>
    </source>
</reference>
<keyword evidence="9" id="KW-0732">Signal</keyword>
<dbReference type="PROSITE" id="PS00061">
    <property type="entry name" value="ADH_SHORT"/>
    <property type="match status" value="1"/>
</dbReference>
<feature type="domain" description="Ketoreductase" evidence="10">
    <location>
        <begin position="30"/>
        <end position="209"/>
    </location>
</feature>
<evidence type="ECO:0000256" key="2">
    <source>
        <dbReference type="ARBA" id="ARBA00012948"/>
    </source>
</evidence>
<dbReference type="InterPro" id="IPR050259">
    <property type="entry name" value="SDR"/>
</dbReference>
<evidence type="ECO:0000256" key="3">
    <source>
        <dbReference type="ARBA" id="ARBA00022857"/>
    </source>
</evidence>
<comment type="similarity">
    <text evidence="1 8">Belongs to the short-chain dehydrogenases/reductases (SDR) family.</text>
</comment>
<comment type="catalytic activity">
    <reaction evidence="5">
        <text>a (3R)-hydroxyacyl-[ACP] + NADP(+) = a 3-oxoacyl-[ACP] + NADPH + H(+)</text>
        <dbReference type="Rhea" id="RHEA:17397"/>
        <dbReference type="Rhea" id="RHEA-COMP:9916"/>
        <dbReference type="Rhea" id="RHEA-COMP:9945"/>
        <dbReference type="ChEBI" id="CHEBI:15378"/>
        <dbReference type="ChEBI" id="CHEBI:57783"/>
        <dbReference type="ChEBI" id="CHEBI:58349"/>
        <dbReference type="ChEBI" id="CHEBI:78776"/>
        <dbReference type="ChEBI" id="CHEBI:78827"/>
        <dbReference type="EC" id="1.1.1.100"/>
    </reaction>
</comment>
<evidence type="ECO:0000256" key="7">
    <source>
        <dbReference type="PIRSR" id="PIRSR611284-2"/>
    </source>
</evidence>
<evidence type="ECO:0000256" key="9">
    <source>
        <dbReference type="SAM" id="SignalP"/>
    </source>
</evidence>
<dbReference type="EMBL" id="HBIU01030345">
    <property type="protein sequence ID" value="CAE0635255.1"/>
    <property type="molecule type" value="Transcribed_RNA"/>
</dbReference>
<feature type="binding site" evidence="7">
    <location>
        <position position="113"/>
    </location>
    <ligand>
        <name>NADP(+)</name>
        <dbReference type="ChEBI" id="CHEBI:58349"/>
    </ligand>
</feature>
<feature type="signal peptide" evidence="9">
    <location>
        <begin position="1"/>
        <end position="19"/>
    </location>
</feature>
<gene>
    <name evidence="11" type="ORF">HAKA00212_LOCUS13996</name>
</gene>
<evidence type="ECO:0000313" key="11">
    <source>
        <dbReference type="EMBL" id="CAE0635255.1"/>
    </source>
</evidence>
<dbReference type="InterPro" id="IPR057326">
    <property type="entry name" value="KR_dom"/>
</dbReference>
<dbReference type="GO" id="GO:0004316">
    <property type="term" value="F:3-oxoacyl-[acyl-carrier-protein] reductase (NADPH) activity"/>
    <property type="evidence" value="ECO:0007669"/>
    <property type="project" value="UniProtKB-EC"/>
</dbReference>
<name>A0A6V1N9Z5_HETAK</name>
<sequence length="271" mass="27982">MNQILKLIIVLLAVVSAAAFQVSMNAGPIAVVTGASRGLGKSIALTLAGEGCRVVVNYAASAEAAERVVAEIQAGGGEAVAVQADVSKKDEVEALFKETKAAFGDTVDILVNNAGITRDGLLLRMKESQWQEVIDANLNGVFFCTQAAAKTMMKKRAGRIINISSIIGQVGNAGQANYAAAKGGVIGLTKSTAKEFAGRGVAVNCIAPGFIESDMTAELESLQALTEIIPQKRAGKPEEVAGMVSFLGLNQAANYITGHVFNVDGGLCIGV</sequence>
<organism evidence="11">
    <name type="scientific">Heterosigma akashiwo</name>
    <name type="common">Chromophytic alga</name>
    <name type="synonym">Heterosigma carterae</name>
    <dbReference type="NCBI Taxonomy" id="2829"/>
    <lineage>
        <taxon>Eukaryota</taxon>
        <taxon>Sar</taxon>
        <taxon>Stramenopiles</taxon>
        <taxon>Ochrophyta</taxon>
        <taxon>Raphidophyceae</taxon>
        <taxon>Chattonellales</taxon>
        <taxon>Chattonellaceae</taxon>
        <taxon>Heterosigma</taxon>
    </lineage>
</organism>
<proteinExistence type="inferred from homology"/>
<dbReference type="InterPro" id="IPR036291">
    <property type="entry name" value="NAD(P)-bd_dom_sf"/>
</dbReference>
<dbReference type="AlphaFoldDB" id="A0A6V1N9Z5"/>
<dbReference type="SMART" id="SM00822">
    <property type="entry name" value="PKS_KR"/>
    <property type="match status" value="1"/>
</dbReference>
<protein>
    <recommendedName>
        <fullName evidence="2">3-oxoacyl-[acyl-carrier-protein] reductase</fullName>
        <ecNumber evidence="2">1.1.1.100</ecNumber>
    </recommendedName>
</protein>
<evidence type="ECO:0000259" key="10">
    <source>
        <dbReference type="SMART" id="SM00822"/>
    </source>
</evidence>
<dbReference type="SUPFAM" id="SSF51735">
    <property type="entry name" value="NAD(P)-binding Rossmann-fold domains"/>
    <property type="match status" value="1"/>
</dbReference>
<dbReference type="FunFam" id="3.40.50.720:FF:000115">
    <property type="entry name" value="3-oxoacyl-[acyl-carrier-protein] reductase FabG"/>
    <property type="match status" value="1"/>
</dbReference>
<dbReference type="GO" id="GO:0006633">
    <property type="term" value="P:fatty acid biosynthetic process"/>
    <property type="evidence" value="ECO:0007669"/>
    <property type="project" value="InterPro"/>
</dbReference>
<dbReference type="PANTHER" id="PTHR42879:SF2">
    <property type="entry name" value="3-OXOACYL-[ACYL-CARRIER-PROTEIN] REDUCTASE FABG"/>
    <property type="match status" value="1"/>
</dbReference>
<dbReference type="EC" id="1.1.1.100" evidence="2"/>
<evidence type="ECO:0000256" key="5">
    <source>
        <dbReference type="ARBA" id="ARBA00048508"/>
    </source>
</evidence>
<feature type="binding site" evidence="7">
    <location>
        <position position="211"/>
    </location>
    <ligand>
        <name>NADP(+)</name>
        <dbReference type="ChEBI" id="CHEBI:58349"/>
    </ligand>
</feature>
<keyword evidence="3 7" id="KW-0521">NADP</keyword>
<dbReference type="InterPro" id="IPR011284">
    <property type="entry name" value="3oxo_ACP_reduc"/>
</dbReference>
<dbReference type="InterPro" id="IPR002347">
    <property type="entry name" value="SDR_fam"/>
</dbReference>
<feature type="binding site" evidence="7">
    <location>
        <begin position="34"/>
        <end position="37"/>
    </location>
    <ligand>
        <name>NADP(+)</name>
        <dbReference type="ChEBI" id="CHEBI:58349"/>
    </ligand>
</feature>
<dbReference type="NCBIfam" id="TIGR01830">
    <property type="entry name" value="3oxo_ACP_reduc"/>
    <property type="match status" value="1"/>
</dbReference>
<dbReference type="PRINTS" id="PR00080">
    <property type="entry name" value="SDRFAMILY"/>
</dbReference>
<dbReference type="Pfam" id="PF00106">
    <property type="entry name" value="adh_short"/>
    <property type="match status" value="1"/>
</dbReference>
<feature type="binding site" evidence="7">
    <location>
        <begin position="178"/>
        <end position="182"/>
    </location>
    <ligand>
        <name>NADP(+)</name>
        <dbReference type="ChEBI" id="CHEBI:58349"/>
    </ligand>
</feature>
<evidence type="ECO:0000256" key="1">
    <source>
        <dbReference type="ARBA" id="ARBA00006484"/>
    </source>
</evidence>
<feature type="chain" id="PRO_5030160727" description="3-oxoacyl-[acyl-carrier-protein] reductase" evidence="9">
    <location>
        <begin position="20"/>
        <end position="271"/>
    </location>
</feature>
<dbReference type="Gene3D" id="3.40.50.720">
    <property type="entry name" value="NAD(P)-binding Rossmann-like Domain"/>
    <property type="match status" value="1"/>
</dbReference>
<dbReference type="PRINTS" id="PR00081">
    <property type="entry name" value="GDHRDH"/>
</dbReference>